<evidence type="ECO:0000256" key="1">
    <source>
        <dbReference type="SAM" id="MobiDB-lite"/>
    </source>
</evidence>
<evidence type="ECO:0000313" key="3">
    <source>
        <dbReference type="EMBL" id="WAR43660.1"/>
    </source>
</evidence>
<dbReference type="EMBL" id="CP113517">
    <property type="protein sequence ID" value="WAR43660.1"/>
    <property type="molecule type" value="Genomic_DNA"/>
</dbReference>
<dbReference type="RefSeq" id="WP_255188647.1">
    <property type="nucleotide sequence ID" value="NZ_CP113517.1"/>
</dbReference>
<dbReference type="InterPro" id="IPR002686">
    <property type="entry name" value="Transposase_17"/>
</dbReference>
<dbReference type="PANTHER" id="PTHR36966">
    <property type="entry name" value="REP-ASSOCIATED TYROSINE TRANSPOSASE"/>
    <property type="match status" value="1"/>
</dbReference>
<dbReference type="InterPro" id="IPR052715">
    <property type="entry name" value="RAYT_transposase"/>
</dbReference>
<evidence type="ECO:0000259" key="2">
    <source>
        <dbReference type="SMART" id="SM01321"/>
    </source>
</evidence>
<accession>A0ABY7GHM2</accession>
<dbReference type="NCBIfam" id="NF047646">
    <property type="entry name" value="REP_Tyr_transpos"/>
    <property type="match status" value="1"/>
</dbReference>
<sequence length="178" mass="20192">MTDTTVGSTVGATHSRDFNQSNRDYASLLQTQGSKPHGKELRKRRHSIAGQIYLITTVTQNRRPVFADLFAARLLVQTLRFEQQRHTADTLAYVVMPDHLHWLMTLGPSQPLAKVVQAIKASSAKRIGQPIWQAGYHDHALRKEEDLQAVARYVIANPLRAGLVERIGDYPHWDAIWF</sequence>
<proteinExistence type="predicted"/>
<dbReference type="SUPFAM" id="SSF143422">
    <property type="entry name" value="Transposase IS200-like"/>
    <property type="match status" value="1"/>
</dbReference>
<dbReference type="InterPro" id="IPR036515">
    <property type="entry name" value="Transposase_17_sf"/>
</dbReference>
<evidence type="ECO:0000313" key="4">
    <source>
        <dbReference type="Proteomes" id="UP001162780"/>
    </source>
</evidence>
<dbReference type="Gene3D" id="3.30.70.1290">
    <property type="entry name" value="Transposase IS200-like"/>
    <property type="match status" value="1"/>
</dbReference>
<protein>
    <submittedName>
        <fullName evidence="3">Transposase</fullName>
    </submittedName>
</protein>
<dbReference type="PANTHER" id="PTHR36966:SF1">
    <property type="entry name" value="REP-ASSOCIATED TYROSINE TRANSPOSASE"/>
    <property type="match status" value="1"/>
</dbReference>
<gene>
    <name evidence="3" type="ORF">NM686_014910</name>
</gene>
<feature type="domain" description="Transposase IS200-like" evidence="2">
    <location>
        <begin position="48"/>
        <end position="157"/>
    </location>
</feature>
<dbReference type="Pfam" id="PF01797">
    <property type="entry name" value="Y1_Tnp"/>
    <property type="match status" value="1"/>
</dbReference>
<dbReference type="SMART" id="SM01321">
    <property type="entry name" value="Y1_Tnp"/>
    <property type="match status" value="1"/>
</dbReference>
<name>A0ABY7GHM2_9GAMM</name>
<keyword evidence="4" id="KW-1185">Reference proteome</keyword>
<dbReference type="Proteomes" id="UP001162780">
    <property type="component" value="Chromosome"/>
</dbReference>
<reference evidence="3" key="1">
    <citation type="submission" date="2022-11" db="EMBL/GenBank/DDBJ databases">
        <title>Methylomonas rapida sp. nov., Carotenoid-Producing Obligate Methanotrophs with High Growth Characteristics and Biotechnological Potential.</title>
        <authorList>
            <person name="Tikhonova E.N."/>
            <person name="Suleimanov R.Z."/>
            <person name="Miroshnikov K."/>
            <person name="Oshkin I.Y."/>
            <person name="Belova S.E."/>
            <person name="Danilova O.V."/>
            <person name="Ashikhmin A."/>
            <person name="Konopkin A."/>
            <person name="But S.Y."/>
            <person name="Khmelenina V.N."/>
            <person name="Kuznetsov N."/>
            <person name="Pimenov N.V."/>
            <person name="Dedysh S.N."/>
        </authorList>
    </citation>
    <scope>NUCLEOTIDE SEQUENCE</scope>
    <source>
        <strain evidence="3">MP1</strain>
    </source>
</reference>
<organism evidence="3 4">
    <name type="scientific">Methylomonas rapida</name>
    <dbReference type="NCBI Taxonomy" id="2963939"/>
    <lineage>
        <taxon>Bacteria</taxon>
        <taxon>Pseudomonadati</taxon>
        <taxon>Pseudomonadota</taxon>
        <taxon>Gammaproteobacteria</taxon>
        <taxon>Methylococcales</taxon>
        <taxon>Methylococcaceae</taxon>
        <taxon>Methylomonas</taxon>
    </lineage>
</organism>
<feature type="region of interest" description="Disordered" evidence="1">
    <location>
        <begin position="1"/>
        <end position="22"/>
    </location>
</feature>